<sequence>MLRTRIFGGRHLRLELQTFSSRNAFHSDSNDAFRRIRIYKRAFAFSLFGVTFASVFYLRNKKRSQIAPFFEHSKLLRGHNFGSLTLYEYDGYVIAEPVLKQLHQITSFEFRETDVVLCSFPKTGTTWLQEIVYLIATDLNYEQAKCKNISDRFPYLEFPVPGINWLKLQKGDRFIKTHLPLHFLENAMKSNAKIVAILRNPKDVLVSFYYFARMNNIIDYKGDFNSFFDKFISDKVPYGPIWKHYSDFLLHHAREKAHSNRILIIYYEDLQTNFEREVDKICQFFDKPKLSDDEMRNLKKHCSFESMSLNPSVNYEHWDAIGVRKKGETLFMRKGIVGDWKAHFSDEQNKIFNKWMEQNFVKSIFERYVD</sequence>
<dbReference type="SUPFAM" id="SSF52540">
    <property type="entry name" value="P-loop containing nucleoside triphosphate hydrolases"/>
    <property type="match status" value="1"/>
</dbReference>
<dbReference type="OrthoDB" id="205623at2759"/>
<comment type="caution">
    <text evidence="5">The sequence shown here is derived from an EMBL/GenBank/DDBJ whole genome shotgun (WGS) entry which is preliminary data.</text>
</comment>
<comment type="similarity">
    <text evidence="1">Belongs to the sulfotransferase 1 family.</text>
</comment>
<accession>A0A443QIW6</accession>
<evidence type="ECO:0000259" key="4">
    <source>
        <dbReference type="Pfam" id="PF00685"/>
    </source>
</evidence>
<dbReference type="Pfam" id="PF00685">
    <property type="entry name" value="Sulfotransfer_1"/>
    <property type="match status" value="1"/>
</dbReference>
<protein>
    <submittedName>
        <fullName evidence="5">Estrogen sulfotransferase-like protein</fullName>
    </submittedName>
</protein>
<dbReference type="InterPro" id="IPR000863">
    <property type="entry name" value="Sulfotransferase_dom"/>
</dbReference>
<dbReference type="Gene3D" id="3.40.50.300">
    <property type="entry name" value="P-loop containing nucleotide triphosphate hydrolases"/>
    <property type="match status" value="1"/>
</dbReference>
<keyword evidence="6" id="KW-1185">Reference proteome</keyword>
<keyword evidence="2 5" id="KW-0808">Transferase</keyword>
<keyword evidence="3" id="KW-0472">Membrane</keyword>
<proteinExistence type="inferred from homology"/>
<organism evidence="5 6">
    <name type="scientific">Dinothrombium tinctorium</name>
    <dbReference type="NCBI Taxonomy" id="1965070"/>
    <lineage>
        <taxon>Eukaryota</taxon>
        <taxon>Metazoa</taxon>
        <taxon>Ecdysozoa</taxon>
        <taxon>Arthropoda</taxon>
        <taxon>Chelicerata</taxon>
        <taxon>Arachnida</taxon>
        <taxon>Acari</taxon>
        <taxon>Acariformes</taxon>
        <taxon>Trombidiformes</taxon>
        <taxon>Prostigmata</taxon>
        <taxon>Anystina</taxon>
        <taxon>Parasitengona</taxon>
        <taxon>Trombidioidea</taxon>
        <taxon>Trombidiidae</taxon>
        <taxon>Dinothrombium</taxon>
    </lineage>
</organism>
<dbReference type="InterPro" id="IPR027417">
    <property type="entry name" value="P-loop_NTPase"/>
</dbReference>
<name>A0A443QIW6_9ACAR</name>
<evidence type="ECO:0000256" key="2">
    <source>
        <dbReference type="ARBA" id="ARBA00022679"/>
    </source>
</evidence>
<evidence type="ECO:0000313" key="6">
    <source>
        <dbReference type="Proteomes" id="UP000285301"/>
    </source>
</evidence>
<dbReference type="AlphaFoldDB" id="A0A443QIW6"/>
<feature type="domain" description="Sulfotransferase" evidence="4">
    <location>
        <begin position="113"/>
        <end position="360"/>
    </location>
</feature>
<gene>
    <name evidence="5" type="ORF">B4U79_04202</name>
</gene>
<evidence type="ECO:0000256" key="3">
    <source>
        <dbReference type="SAM" id="Phobius"/>
    </source>
</evidence>
<dbReference type="STRING" id="1965070.A0A443QIW6"/>
<dbReference type="GO" id="GO:0008146">
    <property type="term" value="F:sulfotransferase activity"/>
    <property type="evidence" value="ECO:0007669"/>
    <property type="project" value="InterPro"/>
</dbReference>
<dbReference type="EMBL" id="NCKU01006999">
    <property type="protein sequence ID" value="RWS02980.1"/>
    <property type="molecule type" value="Genomic_DNA"/>
</dbReference>
<keyword evidence="3" id="KW-0812">Transmembrane</keyword>
<dbReference type="PANTHER" id="PTHR11783">
    <property type="entry name" value="SULFOTRANSFERASE SULT"/>
    <property type="match status" value="1"/>
</dbReference>
<feature type="transmembrane region" description="Helical" evidence="3">
    <location>
        <begin position="42"/>
        <end position="58"/>
    </location>
</feature>
<dbReference type="Proteomes" id="UP000285301">
    <property type="component" value="Unassembled WGS sequence"/>
</dbReference>
<evidence type="ECO:0000256" key="1">
    <source>
        <dbReference type="ARBA" id="ARBA00005771"/>
    </source>
</evidence>
<evidence type="ECO:0000313" key="5">
    <source>
        <dbReference type="EMBL" id="RWS02980.1"/>
    </source>
</evidence>
<reference evidence="5 6" key="1">
    <citation type="journal article" date="2018" name="Gigascience">
        <title>Genomes of trombidid mites reveal novel predicted allergens and laterally-transferred genes associated with secondary metabolism.</title>
        <authorList>
            <person name="Dong X."/>
            <person name="Chaisiri K."/>
            <person name="Xia D."/>
            <person name="Armstrong S.D."/>
            <person name="Fang Y."/>
            <person name="Donnelly M.J."/>
            <person name="Kadowaki T."/>
            <person name="McGarry J.W."/>
            <person name="Darby A.C."/>
            <person name="Makepeace B.L."/>
        </authorList>
    </citation>
    <scope>NUCLEOTIDE SEQUENCE [LARGE SCALE GENOMIC DNA]</scope>
    <source>
        <strain evidence="5">UoL-WK</strain>
    </source>
</reference>
<keyword evidence="3" id="KW-1133">Transmembrane helix</keyword>